<proteinExistence type="predicted"/>
<keyword evidence="1" id="KW-0732">Signal</keyword>
<dbReference type="WBParaSite" id="L893_g28289.t1">
    <property type="protein sequence ID" value="L893_g28289.t1"/>
    <property type="gene ID" value="L893_g28289"/>
</dbReference>
<name>A0A1I7ZPP1_9BILA</name>
<feature type="signal peptide" evidence="1">
    <location>
        <begin position="1"/>
        <end position="19"/>
    </location>
</feature>
<dbReference type="Proteomes" id="UP000095287">
    <property type="component" value="Unplaced"/>
</dbReference>
<reference evidence="3" key="1">
    <citation type="submission" date="2016-11" db="UniProtKB">
        <authorList>
            <consortium name="WormBaseParasite"/>
        </authorList>
    </citation>
    <scope>IDENTIFICATION</scope>
</reference>
<keyword evidence="2" id="KW-1185">Reference proteome</keyword>
<evidence type="ECO:0000313" key="2">
    <source>
        <dbReference type="Proteomes" id="UP000095287"/>
    </source>
</evidence>
<evidence type="ECO:0000256" key="1">
    <source>
        <dbReference type="SAM" id="SignalP"/>
    </source>
</evidence>
<feature type="chain" id="PRO_5009313761" evidence="1">
    <location>
        <begin position="20"/>
        <end position="492"/>
    </location>
</feature>
<organism evidence="2 3">
    <name type="scientific">Steinernema glaseri</name>
    <dbReference type="NCBI Taxonomy" id="37863"/>
    <lineage>
        <taxon>Eukaryota</taxon>
        <taxon>Metazoa</taxon>
        <taxon>Ecdysozoa</taxon>
        <taxon>Nematoda</taxon>
        <taxon>Chromadorea</taxon>
        <taxon>Rhabditida</taxon>
        <taxon>Tylenchina</taxon>
        <taxon>Panagrolaimomorpha</taxon>
        <taxon>Strongyloidoidea</taxon>
        <taxon>Steinernematidae</taxon>
        <taxon>Steinernema</taxon>
    </lineage>
</organism>
<protein>
    <submittedName>
        <fullName evidence="3">CHAT domain-containing protein</fullName>
    </submittedName>
</protein>
<evidence type="ECO:0000313" key="3">
    <source>
        <dbReference type="WBParaSite" id="L893_g28289.t1"/>
    </source>
</evidence>
<sequence>MRSTIGLLAVLLLLPSCSTTVTHFRKDVIACGNVVKGEQNGTASLETIPHPLVFFWSTEDSELVMDVLLDSECSIDAITRTCMETFEDFSYGVELNETRDLAVVGTNLTAETRLFKCEDLQDGFLGRLLAIVGAFIFRVKVSSWDNGDFWKNLSHRRTIQALWGTVPQRHFNIPEIPISNYEYYTGPEEPLVPEGFWSDRLFALPQYDANLTCKSEAQWLMASIKECGAKPTQMVLGWQCEGEKKYLDVVFVCDQPRRNFSKLHDLMEKKDAKFLLAQAELLKIFAKSVERLQEARTKNIFAKSVERLQEARTSNVTREEALKEYEKDILRDYKACQLFYLELFVASETEFNQHGKSYLSREVTFEHAKGEITGLAGFRSIELISRAAHLLTNTTVSSSNLESLDVEKIKLLMVDRSLGLFPEFKERLTDYYLDYIKNHTFGIARKHLGFLNETGAHARLASMYEKMFSLGSIDLTYSDEDPVVKKDPCEKP</sequence>
<accession>A0A1I7ZPP1</accession>
<dbReference type="AlphaFoldDB" id="A0A1I7ZPP1"/>